<dbReference type="AlphaFoldDB" id="A0A7J8DPZ6"/>
<evidence type="ECO:0000313" key="1">
    <source>
        <dbReference type="EMBL" id="KAF6425278.1"/>
    </source>
</evidence>
<reference evidence="1 2" key="1">
    <citation type="journal article" date="2020" name="Nature">
        <title>Six reference-quality genomes reveal evolution of bat adaptations.</title>
        <authorList>
            <person name="Jebb D."/>
            <person name="Huang Z."/>
            <person name="Pippel M."/>
            <person name="Hughes G.M."/>
            <person name="Lavrichenko K."/>
            <person name="Devanna P."/>
            <person name="Winkler S."/>
            <person name="Jermiin L.S."/>
            <person name="Skirmuntt E.C."/>
            <person name="Katzourakis A."/>
            <person name="Burkitt-Gray L."/>
            <person name="Ray D.A."/>
            <person name="Sullivan K.A.M."/>
            <person name="Roscito J.G."/>
            <person name="Kirilenko B.M."/>
            <person name="Davalos L.M."/>
            <person name="Corthals A.P."/>
            <person name="Power M.L."/>
            <person name="Jones G."/>
            <person name="Ransome R.D."/>
            <person name="Dechmann D.K.N."/>
            <person name="Locatelli A.G."/>
            <person name="Puechmaille S.J."/>
            <person name="Fedrigo O."/>
            <person name="Jarvis E.D."/>
            <person name="Hiller M."/>
            <person name="Vernes S.C."/>
            <person name="Myers E.W."/>
            <person name="Teeling E.C."/>
        </authorList>
    </citation>
    <scope>NUCLEOTIDE SEQUENCE [LARGE SCALE GENOMIC DNA]</scope>
    <source>
        <strain evidence="1">MMolMol1</strain>
        <tissue evidence="1">Muscle</tissue>
    </source>
</reference>
<protein>
    <submittedName>
        <fullName evidence="1">Lysyl oxidase like 4</fullName>
    </submittedName>
</protein>
<organism evidence="1 2">
    <name type="scientific">Molossus molossus</name>
    <name type="common">Pallas' mastiff bat</name>
    <name type="synonym">Vespertilio molossus</name>
    <dbReference type="NCBI Taxonomy" id="27622"/>
    <lineage>
        <taxon>Eukaryota</taxon>
        <taxon>Metazoa</taxon>
        <taxon>Chordata</taxon>
        <taxon>Craniata</taxon>
        <taxon>Vertebrata</taxon>
        <taxon>Euteleostomi</taxon>
        <taxon>Mammalia</taxon>
        <taxon>Eutheria</taxon>
        <taxon>Laurasiatheria</taxon>
        <taxon>Chiroptera</taxon>
        <taxon>Yangochiroptera</taxon>
        <taxon>Molossidae</taxon>
        <taxon>Molossus</taxon>
    </lineage>
</organism>
<comment type="caution">
    <text evidence="1">The sequence shown here is derived from an EMBL/GenBank/DDBJ whole genome shotgun (WGS) entry which is preliminary data.</text>
</comment>
<sequence length="65" mass="6867">MVQGRGPFGWTMCAVWAQKAPWTSASLMAGVSVIAATQRTSGWCAIPSATVAIFLRESPMPSGPR</sequence>
<keyword evidence="2" id="KW-1185">Reference proteome</keyword>
<name>A0A7J8DPZ6_MOLMO</name>
<accession>A0A7J8DPZ6</accession>
<dbReference type="EMBL" id="JACASF010000017">
    <property type="protein sequence ID" value="KAF6425278.1"/>
    <property type="molecule type" value="Genomic_DNA"/>
</dbReference>
<gene>
    <name evidence="1" type="ORF">HJG59_011554</name>
</gene>
<evidence type="ECO:0000313" key="2">
    <source>
        <dbReference type="Proteomes" id="UP000550707"/>
    </source>
</evidence>
<dbReference type="Proteomes" id="UP000550707">
    <property type="component" value="Unassembled WGS sequence"/>
</dbReference>
<proteinExistence type="predicted"/>